<gene>
    <name evidence="2" type="ORF">NJ75_00684</name>
</gene>
<feature type="transmembrane region" description="Helical" evidence="1">
    <location>
        <begin position="92"/>
        <end position="111"/>
    </location>
</feature>
<dbReference type="AlphaFoldDB" id="A0A0B9AEZ1"/>
<name>A0A0B9AEZ1_9SPHN</name>
<keyword evidence="1" id="KW-0472">Membrane</keyword>
<organism evidence="2 3">
    <name type="scientific">Novosphingobium subterraneum</name>
    <dbReference type="NCBI Taxonomy" id="48936"/>
    <lineage>
        <taxon>Bacteria</taxon>
        <taxon>Pseudomonadati</taxon>
        <taxon>Pseudomonadota</taxon>
        <taxon>Alphaproteobacteria</taxon>
        <taxon>Sphingomonadales</taxon>
        <taxon>Sphingomonadaceae</taxon>
        <taxon>Novosphingobium</taxon>
    </lineage>
</organism>
<dbReference type="STRING" id="48936.NJ75_00684"/>
<dbReference type="EMBL" id="JRVC01000002">
    <property type="protein sequence ID" value="KHS49247.1"/>
    <property type="molecule type" value="Genomic_DNA"/>
</dbReference>
<accession>A0A0B9AEZ1</accession>
<keyword evidence="1" id="KW-1133">Transmembrane helix</keyword>
<reference evidence="2 3" key="1">
    <citation type="submission" date="2014-10" db="EMBL/GenBank/DDBJ databases">
        <title>Draft genome sequence of Novosphingobium subterraneum DSM 12447.</title>
        <authorList>
            <person name="Gan H.M."/>
            <person name="Gan H.Y."/>
            <person name="Savka M.A."/>
        </authorList>
    </citation>
    <scope>NUCLEOTIDE SEQUENCE [LARGE SCALE GENOMIC DNA]</scope>
    <source>
        <strain evidence="2 3">DSM 12447</strain>
    </source>
</reference>
<comment type="caution">
    <text evidence="2">The sequence shown here is derived from an EMBL/GenBank/DDBJ whole genome shotgun (WGS) entry which is preliminary data.</text>
</comment>
<keyword evidence="3" id="KW-1185">Reference proteome</keyword>
<protein>
    <submittedName>
        <fullName evidence="2">Uncharacterized protein</fullName>
    </submittedName>
</protein>
<keyword evidence="1" id="KW-0812">Transmembrane</keyword>
<evidence type="ECO:0000313" key="2">
    <source>
        <dbReference type="EMBL" id="KHS49247.1"/>
    </source>
</evidence>
<feature type="transmembrane region" description="Helical" evidence="1">
    <location>
        <begin position="55"/>
        <end position="80"/>
    </location>
</feature>
<evidence type="ECO:0000256" key="1">
    <source>
        <dbReference type="SAM" id="Phobius"/>
    </source>
</evidence>
<proteinExistence type="predicted"/>
<sequence>MFAAPNRFRRPLIGLALGVPVTVLALIAAIVSAGAGHGDYVAARLLFPAPMLASLLSGHTIAAPSIVIALLQFPAYGALIGWSLGRQSSVPTFFAAAVHIAAAILCFSGMIPNFS</sequence>
<feature type="transmembrane region" description="Helical" evidence="1">
    <location>
        <begin position="12"/>
        <end position="35"/>
    </location>
</feature>
<evidence type="ECO:0000313" key="3">
    <source>
        <dbReference type="Proteomes" id="UP000031338"/>
    </source>
</evidence>
<dbReference type="Proteomes" id="UP000031338">
    <property type="component" value="Unassembled WGS sequence"/>
</dbReference>